<dbReference type="CDD" id="cd09160">
    <property type="entry name" value="PLDc_SMU_988_like_2"/>
    <property type="match status" value="1"/>
</dbReference>
<organism evidence="15 16">
    <name type="scientific">Eubacterium ruminantium</name>
    <dbReference type="NCBI Taxonomy" id="42322"/>
    <lineage>
        <taxon>Bacteria</taxon>
        <taxon>Bacillati</taxon>
        <taxon>Bacillota</taxon>
        <taxon>Clostridia</taxon>
        <taxon>Eubacteriales</taxon>
        <taxon>Eubacteriaceae</taxon>
        <taxon>Eubacterium</taxon>
    </lineage>
</organism>
<dbReference type="EC" id="2.7.8.-" evidence="12"/>
<evidence type="ECO:0000256" key="12">
    <source>
        <dbReference type="NCBIfam" id="TIGR04265"/>
    </source>
</evidence>
<evidence type="ECO:0000256" key="9">
    <source>
        <dbReference type="ARBA" id="ARBA00023136"/>
    </source>
</evidence>
<dbReference type="NCBIfam" id="TIGR04265">
    <property type="entry name" value="bac_cardiolipin"/>
    <property type="match status" value="1"/>
</dbReference>
<keyword evidence="4" id="KW-0808">Transferase</keyword>
<protein>
    <recommendedName>
        <fullName evidence="12">Cardiolipin synthase</fullName>
        <ecNumber evidence="12">2.7.8.-</ecNumber>
    </recommendedName>
</protein>
<evidence type="ECO:0000313" key="15">
    <source>
        <dbReference type="EMBL" id="SJZ80853.1"/>
    </source>
</evidence>
<evidence type="ECO:0000256" key="4">
    <source>
        <dbReference type="ARBA" id="ARBA00022679"/>
    </source>
</evidence>
<keyword evidence="5 13" id="KW-0812">Transmembrane</keyword>
<sequence length="527" mass="61821">MRFLGKIYKVIFSRAFITAMLIILQVVWFFLVYGHLFNGYKYVRMMVSLLAFIYTVYVLNSNKTEREYETIWIMAILLFPFFGVPFYMICGNQRQGRKYAKRVEDAKIKYSAFHNQDMNVLDEIYKNDSRLHSTCNYIVKSQRYPVHKNTQVTYLSCGEEQYEGLLNAIRNAEHYIFMEYFMIERSTVWNSILAALKQKAEEGVEVRILYDDLGCITWLPKRYDRYLNSLHKNIHCKKFNRVKPLFTMLTNNRDHRKMTIIDGYIAYTGGINLADRYININSPFGKWKDAGVRLEGEAVQNLTIMYLEMWESMKIGRSSRKIETPEEMKRISSYLPHHHHDAMFVNDGFVQPFGDEPFDDIPLSENAYLELINQSEKCLYVFTPYLVPSTAMIDALKLAAGRGVDVRIVTPHIPDKKLIFRITRSNYKKLMVAGVKIYEYTPGFIHSKCMLSDNDKAIVGTVNLDYRSLFLHFEDAVLLYKCEAVAELRKDMIKTFKESHLQTEEDIRRNIFGKLFDSLLIFFAPMV</sequence>
<dbReference type="Pfam" id="PF13091">
    <property type="entry name" value="PLDc_2"/>
    <property type="match status" value="2"/>
</dbReference>
<dbReference type="InterPro" id="IPR025202">
    <property type="entry name" value="PLD-like_dom"/>
</dbReference>
<dbReference type="PANTHER" id="PTHR21248">
    <property type="entry name" value="CARDIOLIPIN SYNTHASE"/>
    <property type="match status" value="1"/>
</dbReference>
<keyword evidence="3" id="KW-0444">Lipid biosynthesis</keyword>
<feature type="domain" description="PLD phosphodiesterase" evidence="14">
    <location>
        <begin position="250"/>
        <end position="277"/>
    </location>
</feature>
<keyword evidence="7 13" id="KW-1133">Transmembrane helix</keyword>
<dbReference type="OrthoDB" id="9762009at2"/>
<reference evidence="15 16" key="1">
    <citation type="submission" date="2017-02" db="EMBL/GenBank/DDBJ databases">
        <authorList>
            <person name="Peterson S.W."/>
        </authorList>
    </citation>
    <scope>NUCLEOTIDE SEQUENCE [LARGE SCALE GENOMIC DNA]</scope>
    <source>
        <strain evidence="15 16">ATCC 17233</strain>
    </source>
</reference>
<dbReference type="SMART" id="SM00155">
    <property type="entry name" value="PLDc"/>
    <property type="match status" value="2"/>
</dbReference>
<keyword evidence="10" id="KW-0594">Phospholipid biosynthesis</keyword>
<gene>
    <name evidence="15" type="ORF">SAMN02745110_01658</name>
</gene>
<evidence type="ECO:0000256" key="3">
    <source>
        <dbReference type="ARBA" id="ARBA00022516"/>
    </source>
</evidence>
<dbReference type="PANTHER" id="PTHR21248:SF22">
    <property type="entry name" value="PHOSPHOLIPASE D"/>
    <property type="match status" value="1"/>
</dbReference>
<evidence type="ECO:0000256" key="8">
    <source>
        <dbReference type="ARBA" id="ARBA00023098"/>
    </source>
</evidence>
<feature type="transmembrane region" description="Helical" evidence="13">
    <location>
        <begin position="42"/>
        <end position="59"/>
    </location>
</feature>
<dbReference type="PROSITE" id="PS50035">
    <property type="entry name" value="PLD"/>
    <property type="match status" value="2"/>
</dbReference>
<keyword evidence="9 13" id="KW-0472">Membrane</keyword>
<proteinExistence type="predicted"/>
<feature type="domain" description="PLD phosphodiesterase" evidence="14">
    <location>
        <begin position="441"/>
        <end position="468"/>
    </location>
</feature>
<dbReference type="Gene3D" id="3.30.870.10">
    <property type="entry name" value="Endonuclease Chain A"/>
    <property type="match status" value="2"/>
</dbReference>
<keyword evidence="2" id="KW-1003">Cell membrane</keyword>
<keyword evidence="8" id="KW-0443">Lipid metabolism</keyword>
<dbReference type="GO" id="GO:0005886">
    <property type="term" value="C:plasma membrane"/>
    <property type="evidence" value="ECO:0007669"/>
    <property type="project" value="UniProtKB-SubCell"/>
</dbReference>
<evidence type="ECO:0000256" key="2">
    <source>
        <dbReference type="ARBA" id="ARBA00022475"/>
    </source>
</evidence>
<dbReference type="Proteomes" id="UP000189857">
    <property type="component" value="Unassembled WGS sequence"/>
</dbReference>
<evidence type="ECO:0000256" key="7">
    <source>
        <dbReference type="ARBA" id="ARBA00022989"/>
    </source>
</evidence>
<evidence type="ECO:0000313" key="16">
    <source>
        <dbReference type="Proteomes" id="UP000189857"/>
    </source>
</evidence>
<dbReference type="GO" id="GO:0032049">
    <property type="term" value="P:cardiolipin biosynthetic process"/>
    <property type="evidence" value="ECO:0007669"/>
    <property type="project" value="UniProtKB-UniRule"/>
</dbReference>
<evidence type="ECO:0000256" key="11">
    <source>
        <dbReference type="ARBA" id="ARBA00023264"/>
    </source>
</evidence>
<dbReference type="EMBL" id="FUXA01000009">
    <property type="protein sequence ID" value="SJZ80853.1"/>
    <property type="molecule type" value="Genomic_DNA"/>
</dbReference>
<feature type="transmembrane region" description="Helical" evidence="13">
    <location>
        <begin position="71"/>
        <end position="89"/>
    </location>
</feature>
<keyword evidence="16" id="KW-1185">Reference proteome</keyword>
<keyword evidence="6" id="KW-0677">Repeat</keyword>
<evidence type="ECO:0000256" key="5">
    <source>
        <dbReference type="ARBA" id="ARBA00022692"/>
    </source>
</evidence>
<feature type="transmembrane region" description="Helical" evidence="13">
    <location>
        <begin position="12"/>
        <end position="36"/>
    </location>
</feature>
<evidence type="ECO:0000256" key="10">
    <source>
        <dbReference type="ARBA" id="ARBA00023209"/>
    </source>
</evidence>
<evidence type="ECO:0000256" key="13">
    <source>
        <dbReference type="SAM" id="Phobius"/>
    </source>
</evidence>
<dbReference type="SUPFAM" id="SSF56024">
    <property type="entry name" value="Phospholipase D/nuclease"/>
    <property type="match status" value="2"/>
</dbReference>
<evidence type="ECO:0000259" key="14">
    <source>
        <dbReference type="PROSITE" id="PS50035"/>
    </source>
</evidence>
<dbReference type="AlphaFoldDB" id="A0A1T4NNS8"/>
<dbReference type="CDD" id="cd09154">
    <property type="entry name" value="PLDc_SMU_988_like_1"/>
    <property type="match status" value="1"/>
</dbReference>
<evidence type="ECO:0000256" key="1">
    <source>
        <dbReference type="ARBA" id="ARBA00004651"/>
    </source>
</evidence>
<dbReference type="GO" id="GO:0008808">
    <property type="term" value="F:cardiolipin synthase activity"/>
    <property type="evidence" value="ECO:0007669"/>
    <property type="project" value="UniProtKB-UniRule"/>
</dbReference>
<dbReference type="RefSeq" id="WP_078787495.1">
    <property type="nucleotide sequence ID" value="NZ_FMTO01000008.1"/>
</dbReference>
<evidence type="ECO:0000256" key="6">
    <source>
        <dbReference type="ARBA" id="ARBA00022737"/>
    </source>
</evidence>
<dbReference type="Pfam" id="PF13396">
    <property type="entry name" value="PLDc_N"/>
    <property type="match status" value="1"/>
</dbReference>
<name>A0A1T4NNS8_9FIRM</name>
<keyword evidence="11" id="KW-1208">Phospholipid metabolism</keyword>
<dbReference type="InterPro" id="IPR001736">
    <property type="entry name" value="PLipase_D/transphosphatidylase"/>
</dbReference>
<dbReference type="InterPro" id="IPR027379">
    <property type="entry name" value="CLS_N"/>
</dbReference>
<accession>A0A1T4NNS8</accession>
<comment type="subcellular location">
    <subcellularLocation>
        <location evidence="1">Cell membrane</location>
        <topology evidence="1">Multi-pass membrane protein</topology>
    </subcellularLocation>
</comment>
<dbReference type="InterPro" id="IPR022924">
    <property type="entry name" value="Cardiolipin_synthase"/>
</dbReference>